<organism evidence="1 2">
    <name type="scientific">Rotaria magnacalcarata</name>
    <dbReference type="NCBI Taxonomy" id="392030"/>
    <lineage>
        <taxon>Eukaryota</taxon>
        <taxon>Metazoa</taxon>
        <taxon>Spiralia</taxon>
        <taxon>Gnathifera</taxon>
        <taxon>Rotifera</taxon>
        <taxon>Eurotatoria</taxon>
        <taxon>Bdelloidea</taxon>
        <taxon>Philodinida</taxon>
        <taxon>Philodinidae</taxon>
        <taxon>Rotaria</taxon>
    </lineage>
</organism>
<evidence type="ECO:0000313" key="2">
    <source>
        <dbReference type="Proteomes" id="UP000663834"/>
    </source>
</evidence>
<sequence length="223" mass="25698">MIKEWKRDIESRRDKARNYLISGENTVEIRNDEVQIEVVAAEIPTSPFKAQTTAVPPVTITTAISFPTKMDIIKQFTLNSQQKYAFMIVTSHLDGENQIHTVSDRPLYHSCTSAEQITERQIDMQCAQKLISEMNCAVELSEQMRTEDLRYLELLNRLRGGQSTIEDYQLLCTRIVGNPKLQASLRQTPWNEAPILVFRNTLRTQINNRTVLNKPMKMVLQPM</sequence>
<gene>
    <name evidence="1" type="ORF">KQP761_LOCUS22053</name>
</gene>
<dbReference type="EMBL" id="CAJNOW010011565">
    <property type="protein sequence ID" value="CAF1599152.1"/>
    <property type="molecule type" value="Genomic_DNA"/>
</dbReference>
<accession>A0A816ARI4</accession>
<dbReference type="Proteomes" id="UP000663834">
    <property type="component" value="Unassembled WGS sequence"/>
</dbReference>
<reference evidence="1" key="1">
    <citation type="submission" date="2021-02" db="EMBL/GenBank/DDBJ databases">
        <authorList>
            <person name="Nowell W R."/>
        </authorList>
    </citation>
    <scope>NUCLEOTIDE SEQUENCE</scope>
</reference>
<name>A0A816ARI4_9BILA</name>
<protein>
    <submittedName>
        <fullName evidence="1">Uncharacterized protein</fullName>
    </submittedName>
</protein>
<proteinExistence type="predicted"/>
<dbReference type="OrthoDB" id="10031179at2759"/>
<feature type="non-terminal residue" evidence="1">
    <location>
        <position position="1"/>
    </location>
</feature>
<evidence type="ECO:0000313" key="1">
    <source>
        <dbReference type="EMBL" id="CAF1599152.1"/>
    </source>
</evidence>
<comment type="caution">
    <text evidence="1">The sequence shown here is derived from an EMBL/GenBank/DDBJ whole genome shotgun (WGS) entry which is preliminary data.</text>
</comment>
<dbReference type="AlphaFoldDB" id="A0A816ARI4"/>